<dbReference type="SUPFAM" id="SSF56425">
    <property type="entry name" value="Succinate dehydrogenase/fumarate reductase flavoprotein, catalytic domain"/>
    <property type="match status" value="1"/>
</dbReference>
<dbReference type="InterPro" id="IPR036188">
    <property type="entry name" value="FAD/NAD-bd_sf"/>
</dbReference>
<keyword evidence="3" id="KW-0274">FAD</keyword>
<evidence type="ECO:0000256" key="3">
    <source>
        <dbReference type="ARBA" id="ARBA00022827"/>
    </source>
</evidence>
<dbReference type="Gene3D" id="3.90.700.10">
    <property type="entry name" value="Succinate dehydrogenase/fumarate reductase flavoprotein, catalytic domain"/>
    <property type="match status" value="1"/>
</dbReference>
<dbReference type="InterPro" id="IPR003953">
    <property type="entry name" value="FAD-dep_OxRdtase_2_FAD-bd"/>
</dbReference>
<gene>
    <name evidence="6" type="ORF">CEY11_11620</name>
</gene>
<evidence type="ECO:0000259" key="5">
    <source>
        <dbReference type="Pfam" id="PF00890"/>
    </source>
</evidence>
<dbReference type="SUPFAM" id="SSF51905">
    <property type="entry name" value="FAD/NAD(P)-binding domain"/>
    <property type="match status" value="1"/>
</dbReference>
<keyword evidence="4" id="KW-0560">Oxidoreductase</keyword>
<evidence type="ECO:0000256" key="2">
    <source>
        <dbReference type="ARBA" id="ARBA00022630"/>
    </source>
</evidence>
<dbReference type="InterPro" id="IPR050315">
    <property type="entry name" value="FAD-oxidoreductase_2"/>
</dbReference>
<name>A0A225MIZ3_9BURK</name>
<evidence type="ECO:0000313" key="7">
    <source>
        <dbReference type="Proteomes" id="UP000214603"/>
    </source>
</evidence>
<sequence length="491" mass="51692">MNQRAGVKMERSLRRVIVCGGGLSGLAAAVTAAQAGAKVVLLEKAPSLGGTTVLSSGSVWTFTDYEAVREHIPDGDPALQWLVCETFDESRAWLESLGVKFKDIGRLAIHGHGHSIVPDEAIAILASRLLSLGGEIALQTALHSLLTHAGIVKGVRALHDGRMLERQADAVVLATGGFQGNPELIGRYIVSNPDNLLLRANPWSMGDGFLAATEIGAASSPGLDTFYGHALAAPPARLTFSRLSEATQFQGPLSVALNMQGLRFADESEGIGEEVLNQQLAQQPGGRGVYIVDDELMGQPPLAQGRGPLIRVIVDRARSIGAVVVEGRTLRELCKGLAEHGIPETRALATLTQFNDAMESGRTDELAPARKRFRRPLSKGPFYAVFVKAGITFTMGGLAIDEQARVLARAGGSSPYAPVPIERAYVDGSTAASTSVGEHYRQTPIPGLYAAGCDVGNISHSAYMGGLSAALCVGRVAGRNAALQSNYSGAK</sequence>
<dbReference type="PANTHER" id="PTHR43400:SF7">
    <property type="entry name" value="FAD-DEPENDENT OXIDOREDUCTASE 2 FAD BINDING DOMAIN-CONTAINING PROTEIN"/>
    <property type="match status" value="1"/>
</dbReference>
<comment type="caution">
    <text evidence="6">The sequence shown here is derived from an EMBL/GenBank/DDBJ whole genome shotgun (WGS) entry which is preliminary data.</text>
</comment>
<dbReference type="EMBL" id="NJIH01000006">
    <property type="protein sequence ID" value="OWT60293.1"/>
    <property type="molecule type" value="Genomic_DNA"/>
</dbReference>
<dbReference type="Pfam" id="PF00890">
    <property type="entry name" value="FAD_binding_2"/>
    <property type="match status" value="1"/>
</dbReference>
<dbReference type="Gene3D" id="3.50.50.60">
    <property type="entry name" value="FAD/NAD(P)-binding domain"/>
    <property type="match status" value="1"/>
</dbReference>
<reference evidence="7" key="1">
    <citation type="submission" date="2017-06" db="EMBL/GenBank/DDBJ databases">
        <title>Herbaspirillum phytohormonus sp. nov., isolated from the root nodule of Robinia pseudoacacia in lead-zinc mine.</title>
        <authorList>
            <person name="Fan M."/>
            <person name="Lin Y."/>
        </authorList>
    </citation>
    <scope>NUCLEOTIDE SEQUENCE [LARGE SCALE GENOMIC DNA]</scope>
    <source>
        <strain evidence="7">SC-089</strain>
    </source>
</reference>
<organism evidence="6 7">
    <name type="scientific">Candidimonas nitroreducens</name>
    <dbReference type="NCBI Taxonomy" id="683354"/>
    <lineage>
        <taxon>Bacteria</taxon>
        <taxon>Pseudomonadati</taxon>
        <taxon>Pseudomonadota</taxon>
        <taxon>Betaproteobacteria</taxon>
        <taxon>Burkholderiales</taxon>
        <taxon>Alcaligenaceae</taxon>
        <taxon>Candidimonas</taxon>
    </lineage>
</organism>
<dbReference type="PRINTS" id="PR00411">
    <property type="entry name" value="PNDRDTASEI"/>
</dbReference>
<keyword evidence="2" id="KW-0285">Flavoprotein</keyword>
<evidence type="ECO:0000313" key="6">
    <source>
        <dbReference type="EMBL" id="OWT60293.1"/>
    </source>
</evidence>
<keyword evidence="7" id="KW-1185">Reference proteome</keyword>
<dbReference type="PRINTS" id="PR00368">
    <property type="entry name" value="FADPNR"/>
</dbReference>
<comment type="cofactor">
    <cofactor evidence="1">
        <name>FAD</name>
        <dbReference type="ChEBI" id="CHEBI:57692"/>
    </cofactor>
</comment>
<accession>A0A225MIZ3</accession>
<feature type="domain" description="FAD-dependent oxidoreductase 2 FAD-binding" evidence="5">
    <location>
        <begin position="16"/>
        <end position="411"/>
    </location>
</feature>
<dbReference type="InterPro" id="IPR027477">
    <property type="entry name" value="Succ_DH/fumarate_Rdtase_cat_sf"/>
</dbReference>
<evidence type="ECO:0000256" key="1">
    <source>
        <dbReference type="ARBA" id="ARBA00001974"/>
    </source>
</evidence>
<dbReference type="GO" id="GO:0016491">
    <property type="term" value="F:oxidoreductase activity"/>
    <property type="evidence" value="ECO:0007669"/>
    <property type="project" value="UniProtKB-KW"/>
</dbReference>
<dbReference type="AlphaFoldDB" id="A0A225MIZ3"/>
<protein>
    <recommendedName>
        <fullName evidence="5">FAD-dependent oxidoreductase 2 FAD-binding domain-containing protein</fullName>
    </recommendedName>
</protein>
<evidence type="ECO:0000256" key="4">
    <source>
        <dbReference type="ARBA" id="ARBA00023002"/>
    </source>
</evidence>
<dbReference type="Proteomes" id="UP000214603">
    <property type="component" value="Unassembled WGS sequence"/>
</dbReference>
<proteinExistence type="predicted"/>
<dbReference type="PANTHER" id="PTHR43400">
    <property type="entry name" value="FUMARATE REDUCTASE"/>
    <property type="match status" value="1"/>
</dbReference>